<evidence type="ECO:0000313" key="3">
    <source>
        <dbReference type="Proteomes" id="UP000618952"/>
    </source>
</evidence>
<keyword evidence="3" id="KW-1185">Reference proteome</keyword>
<feature type="transmembrane region" description="Helical" evidence="1">
    <location>
        <begin position="12"/>
        <end position="32"/>
    </location>
</feature>
<keyword evidence="1" id="KW-0812">Transmembrane</keyword>
<dbReference type="Proteomes" id="UP000618952">
    <property type="component" value="Unassembled WGS sequence"/>
</dbReference>
<name>A0ABR7QLZ0_9FLAO</name>
<dbReference type="EMBL" id="JACLHY010000007">
    <property type="protein sequence ID" value="MBC8768207.1"/>
    <property type="molecule type" value="Genomic_DNA"/>
</dbReference>
<organism evidence="2 3">
    <name type="scientific">Arenibacter arenosicollis</name>
    <dbReference type="NCBI Taxonomy" id="2762274"/>
    <lineage>
        <taxon>Bacteria</taxon>
        <taxon>Pseudomonadati</taxon>
        <taxon>Bacteroidota</taxon>
        <taxon>Flavobacteriia</taxon>
        <taxon>Flavobacteriales</taxon>
        <taxon>Flavobacteriaceae</taxon>
        <taxon>Arenibacter</taxon>
    </lineage>
</organism>
<proteinExistence type="predicted"/>
<comment type="caution">
    <text evidence="2">The sequence shown here is derived from an EMBL/GenBank/DDBJ whole genome shotgun (WGS) entry which is preliminary data.</text>
</comment>
<dbReference type="RefSeq" id="WP_187583840.1">
    <property type="nucleotide sequence ID" value="NZ_JACLHY010000007.1"/>
</dbReference>
<gene>
    <name evidence="2" type="ORF">H4O18_09400</name>
</gene>
<evidence type="ECO:0000313" key="2">
    <source>
        <dbReference type="EMBL" id="MBC8768207.1"/>
    </source>
</evidence>
<reference evidence="2 3" key="1">
    <citation type="submission" date="2020-08" db="EMBL/GenBank/DDBJ databases">
        <title>Arenibacter gaetbuli sp. nov., isolated from a sand dune.</title>
        <authorList>
            <person name="Park S."/>
            <person name="Yoon J.-H."/>
        </authorList>
    </citation>
    <scope>NUCLEOTIDE SEQUENCE [LARGE SCALE GENOMIC DNA]</scope>
    <source>
        <strain evidence="2 3">BSSL-BM3</strain>
    </source>
</reference>
<keyword evidence="1" id="KW-0472">Membrane</keyword>
<keyword evidence="1" id="KW-1133">Transmembrane helix</keyword>
<protein>
    <submittedName>
        <fullName evidence="2">Uncharacterized protein</fullName>
    </submittedName>
</protein>
<accession>A0ABR7QLZ0</accession>
<sequence length="589" mass="68115">MNIPKIHTNLLWDLTALFVLLTVSYLIIIFLLRNSFLIKWNHSDEKKKHIRGIISQLILNEQGTVMIEARALMDLKLEVWKLLRQAGNRRIMTNIFLELNNDLEDEAKPIIHGLSEEFELHIEVFEKFKNIANNNIPNTTTPDFNNMEKRKLKDVKSIMDDPTFETPLNSNFQVDGLPADKTIGKELNLDFIPLVKQSDVETDEASLDLQEGLLTNHDIDFLMEFLDLEDFEINPYEGISKEFENEKKTSSTEKGGASFLNIDFLPLICEVEEKKEVINPIVDIHDMEVDYEVGIDPFIKKQISDMLKSHVKEQMQEDTIVLDDDVLDLGRMQLPAAKFYSNRESKRVKLLHAIAELGDIREVPLLSEMMDVEENESIGNLIKEIIFKFLSEYPEDEDQKERNSNKLDFGHYYVFNRLFNALDIESQLILLEEIVEIGEQHELDFLETLHNYPIRIVRDKAKSVSAILKDKLRDIEDGRETNPSIFTKGDMVDLAKEVSGITNTGKDMAKISLASTSGLNRTSRNDRDIEHQETTEFNDLFQIDFDMAPAEKLIDQDKPIGRKDGNIQELEEIHFLEQLKDLTNKIFKR</sequence>
<evidence type="ECO:0000256" key="1">
    <source>
        <dbReference type="SAM" id="Phobius"/>
    </source>
</evidence>